<dbReference type="InterPro" id="IPR012334">
    <property type="entry name" value="Pectin_lyas_fold"/>
</dbReference>
<dbReference type="PANTHER" id="PTHR40088:SF2">
    <property type="entry name" value="SECRETED SUGAR HYDROLASE"/>
    <property type="match status" value="1"/>
</dbReference>
<feature type="domain" description="Right handed beta helix" evidence="4">
    <location>
        <begin position="111"/>
        <end position="214"/>
    </location>
</feature>
<keyword evidence="3" id="KW-0732">Signal</keyword>
<comment type="subcellular location">
    <subcellularLocation>
        <location evidence="1">Secreted</location>
    </subcellularLocation>
</comment>
<dbReference type="InterPro" id="IPR006626">
    <property type="entry name" value="PbH1"/>
</dbReference>
<dbReference type="InterPro" id="IPR011050">
    <property type="entry name" value="Pectin_lyase_fold/virulence"/>
</dbReference>
<dbReference type="SMART" id="SM00710">
    <property type="entry name" value="PbH1"/>
    <property type="match status" value="3"/>
</dbReference>
<dbReference type="AlphaFoldDB" id="X1VBG3"/>
<feature type="non-terminal residue" evidence="5">
    <location>
        <position position="216"/>
    </location>
</feature>
<evidence type="ECO:0000256" key="1">
    <source>
        <dbReference type="ARBA" id="ARBA00004613"/>
    </source>
</evidence>
<dbReference type="Gene3D" id="2.160.20.10">
    <property type="entry name" value="Single-stranded right-handed beta-helix, Pectin lyase-like"/>
    <property type="match status" value="1"/>
</dbReference>
<dbReference type="PANTHER" id="PTHR40088">
    <property type="entry name" value="PECTATE LYASE (EUROFUNG)"/>
    <property type="match status" value="1"/>
</dbReference>
<dbReference type="GO" id="GO:0016837">
    <property type="term" value="F:carbon-oxygen lyase activity, acting on polysaccharides"/>
    <property type="evidence" value="ECO:0007669"/>
    <property type="project" value="TreeGrafter"/>
</dbReference>
<dbReference type="GO" id="GO:0005576">
    <property type="term" value="C:extracellular region"/>
    <property type="evidence" value="ECO:0007669"/>
    <property type="project" value="UniProtKB-SubCell"/>
</dbReference>
<keyword evidence="2" id="KW-0964">Secreted</keyword>
<comment type="caution">
    <text evidence="5">The sequence shown here is derived from an EMBL/GenBank/DDBJ whole genome shotgun (WGS) entry which is preliminary data.</text>
</comment>
<dbReference type="InterPro" id="IPR052052">
    <property type="entry name" value="Polysaccharide_Lyase_9"/>
</dbReference>
<sequence>MLFCLTAASNTARAATYYVDTNNPNAGDDNPGTTEALPWKTLTKAANTAQAGDTVLVKAGIYNETLRPANSGASGAMITFKAYPGEECQGEYTKTNCQVVIDGEYTRKTVDLTGRSYIRIEGFEIRYAKEKEHGVYLSNSYVIEIVNNHIHHNDVYTPNYWEGSSGITINGDAGDILIKDNDIHHNYFNGISPYYAPSLSNFRIIDNDIHHNGNDC</sequence>
<accession>X1VBG3</accession>
<protein>
    <recommendedName>
        <fullName evidence="4">Right handed beta helix domain-containing protein</fullName>
    </recommendedName>
</protein>
<dbReference type="Pfam" id="PF13229">
    <property type="entry name" value="Beta_helix"/>
    <property type="match status" value="1"/>
</dbReference>
<name>X1VBG3_9ZZZZ</name>
<gene>
    <name evidence="5" type="ORF">S12H4_43805</name>
</gene>
<dbReference type="EMBL" id="BARW01026926">
    <property type="protein sequence ID" value="GAJ10801.1"/>
    <property type="molecule type" value="Genomic_DNA"/>
</dbReference>
<evidence type="ECO:0000259" key="4">
    <source>
        <dbReference type="Pfam" id="PF13229"/>
    </source>
</evidence>
<dbReference type="InterPro" id="IPR039448">
    <property type="entry name" value="Beta_helix"/>
</dbReference>
<evidence type="ECO:0000313" key="5">
    <source>
        <dbReference type="EMBL" id="GAJ10801.1"/>
    </source>
</evidence>
<evidence type="ECO:0000256" key="2">
    <source>
        <dbReference type="ARBA" id="ARBA00022525"/>
    </source>
</evidence>
<evidence type="ECO:0000256" key="3">
    <source>
        <dbReference type="ARBA" id="ARBA00022729"/>
    </source>
</evidence>
<organism evidence="5">
    <name type="scientific">marine sediment metagenome</name>
    <dbReference type="NCBI Taxonomy" id="412755"/>
    <lineage>
        <taxon>unclassified sequences</taxon>
        <taxon>metagenomes</taxon>
        <taxon>ecological metagenomes</taxon>
    </lineage>
</organism>
<proteinExistence type="predicted"/>
<dbReference type="SUPFAM" id="SSF51126">
    <property type="entry name" value="Pectin lyase-like"/>
    <property type="match status" value="1"/>
</dbReference>
<reference evidence="5" key="1">
    <citation type="journal article" date="2014" name="Front. Microbiol.">
        <title>High frequency of phylogenetically diverse reductive dehalogenase-homologous genes in deep subseafloor sedimentary metagenomes.</title>
        <authorList>
            <person name="Kawai M."/>
            <person name="Futagami T."/>
            <person name="Toyoda A."/>
            <person name="Takaki Y."/>
            <person name="Nishi S."/>
            <person name="Hori S."/>
            <person name="Arai W."/>
            <person name="Tsubouchi T."/>
            <person name="Morono Y."/>
            <person name="Uchiyama I."/>
            <person name="Ito T."/>
            <person name="Fujiyama A."/>
            <person name="Inagaki F."/>
            <person name="Takami H."/>
        </authorList>
    </citation>
    <scope>NUCLEOTIDE SEQUENCE</scope>
    <source>
        <strain evidence="5">Expedition CK06-06</strain>
    </source>
</reference>